<keyword evidence="2" id="KW-1185">Reference proteome</keyword>
<dbReference type="InterPro" id="IPR021456">
    <property type="entry name" value="DUF3107"/>
</dbReference>
<accession>A0ABQ1RK91</accession>
<gene>
    <name evidence="1" type="ORF">GCM10007269_14650</name>
</gene>
<evidence type="ECO:0000313" key="1">
    <source>
        <dbReference type="EMBL" id="GGD72616.1"/>
    </source>
</evidence>
<dbReference type="EMBL" id="BMCM01000002">
    <property type="protein sequence ID" value="GGD72616.1"/>
    <property type="molecule type" value="Genomic_DNA"/>
</dbReference>
<protein>
    <submittedName>
        <fullName evidence="1">ATP-binding protein</fullName>
    </submittedName>
</protein>
<evidence type="ECO:0000313" key="2">
    <source>
        <dbReference type="Proteomes" id="UP000629365"/>
    </source>
</evidence>
<keyword evidence="1" id="KW-0547">Nucleotide-binding</keyword>
<sequence>MEIRIGIINTGRELNFETSTSPDDVRAQVTAALEQNAAQVSFTDVKGNSYIVPTANLAFIELGTEESRRVGFVA</sequence>
<dbReference type="Pfam" id="PF11305">
    <property type="entry name" value="DUF3107"/>
    <property type="match status" value="1"/>
</dbReference>
<keyword evidence="1" id="KW-0067">ATP-binding</keyword>
<dbReference type="RefSeq" id="WP_033104783.1">
    <property type="nucleotide sequence ID" value="NZ_BMCM01000002.1"/>
</dbReference>
<dbReference type="GO" id="GO:0005524">
    <property type="term" value="F:ATP binding"/>
    <property type="evidence" value="ECO:0007669"/>
    <property type="project" value="UniProtKB-KW"/>
</dbReference>
<dbReference type="Proteomes" id="UP000629365">
    <property type="component" value="Unassembled WGS sequence"/>
</dbReference>
<reference evidence="2" key="1">
    <citation type="journal article" date="2019" name="Int. J. Syst. Evol. Microbiol.">
        <title>The Global Catalogue of Microorganisms (GCM) 10K type strain sequencing project: providing services to taxonomists for standard genome sequencing and annotation.</title>
        <authorList>
            <consortium name="The Broad Institute Genomics Platform"/>
            <consortium name="The Broad Institute Genome Sequencing Center for Infectious Disease"/>
            <person name="Wu L."/>
            <person name="Ma J."/>
        </authorList>
    </citation>
    <scope>NUCLEOTIDE SEQUENCE [LARGE SCALE GENOMIC DNA]</scope>
    <source>
        <strain evidence="2">CCM 7640</strain>
    </source>
</reference>
<organism evidence="1 2">
    <name type="scientific">Microbacterium murale</name>
    <dbReference type="NCBI Taxonomy" id="1081040"/>
    <lineage>
        <taxon>Bacteria</taxon>
        <taxon>Bacillati</taxon>
        <taxon>Actinomycetota</taxon>
        <taxon>Actinomycetes</taxon>
        <taxon>Micrococcales</taxon>
        <taxon>Microbacteriaceae</taxon>
        <taxon>Microbacterium</taxon>
    </lineage>
</organism>
<name>A0ABQ1RK91_9MICO</name>
<comment type="caution">
    <text evidence="1">The sequence shown here is derived from an EMBL/GenBank/DDBJ whole genome shotgun (WGS) entry which is preliminary data.</text>
</comment>
<proteinExistence type="predicted"/>